<dbReference type="Gene3D" id="3.40.50.2000">
    <property type="entry name" value="Glycogen Phosphorylase B"/>
    <property type="match status" value="1"/>
</dbReference>
<feature type="domain" description="Glycosyl transferase family 1" evidence="3">
    <location>
        <begin position="896"/>
        <end position="1067"/>
    </location>
</feature>
<keyword evidence="2 4" id="KW-0808">Transferase</keyword>
<evidence type="ECO:0000256" key="2">
    <source>
        <dbReference type="ARBA" id="ARBA00022679"/>
    </source>
</evidence>
<evidence type="ECO:0000256" key="1">
    <source>
        <dbReference type="ARBA" id="ARBA00022676"/>
    </source>
</evidence>
<protein>
    <submittedName>
        <fullName evidence="4">Glycosyltransferase</fullName>
    </submittedName>
</protein>
<dbReference type="SUPFAM" id="SSF53756">
    <property type="entry name" value="UDP-Glycosyltransferase/glycogen phosphorylase"/>
    <property type="match status" value="1"/>
</dbReference>
<keyword evidence="1" id="KW-0328">Glycosyltransferase</keyword>
<dbReference type="GO" id="GO:0016757">
    <property type="term" value="F:glycosyltransferase activity"/>
    <property type="evidence" value="ECO:0007669"/>
    <property type="project" value="UniProtKB-KW"/>
</dbReference>
<evidence type="ECO:0000313" key="4">
    <source>
        <dbReference type="EMBL" id="HEF26584.1"/>
    </source>
</evidence>
<sequence>MNPDVSQPASLTLAACHHLPCWTNNIMTCKKIIVVLGMHRSGTSALTRGLSTLGVGLGDTLHPAGSDNPTGFWEDRDVIAFNNKLLSSLGSAYDRVGLTAVDFDHPNLDVFYEEAKGLLTQKIENVELWGMKDPRLARLLGFWKKVFKELNISVGYVIALRNPLNVAESLLGRNGFPRVKSYYLWLEHMLQCVAHSENESRLVVGYDNLLQDPGKELSRIAAALGLAEPEKSELATYVNDFLDPNLRHGQLTEADLRNSRLEPTAIADLYALLSSCAQDKLRINSQVFSECLKALTKSLERSHPMLEWIANAERTVEAQQLQLVEVTGSLHTTNLSIGDLTQRLHEANLDLISLRAQRDLAVQTAHDNAGPGEGEALRLAAENKGLETLVGSLRYESEKAASTFQALLAAKDQELAEVSARIAGANEVAIRARGVKAESNAARSQAENLLLRADIAELKTRQAELLSKYGEVADDNQALTARCQELELAINHAHHAENQERQHAEHLQLLLNEARSSLASSTAQEARLKQDVTLLSTTWAAFFNSRAWTLAKMLGRKSAMPVISLPNGTTFDEDFYFSAHPDVAAAKIPAAIHYLCDGVREGRIAFPDHATRTQLIRPAEPMLDVTSPAAAMNSAEVTAEEGPATPAAPPVSADADFNAQLYALLYPDIVAAGLDPEAHYVEHGRAEGRTGSVPSITLSRSLESLPVEKPTVLFVSHEASRTGAPILSLNIVQQLLERFNVVVLLLGGGVLEAALIESGAVVAGPVALNRRELLADWALGPFLKAHDFAFAIVNSIESQIALKPLAEHYVPTVSLIHEFAAYTRPKSTVHNALLWAGQTVFSASATLESAQAAVPELNSDTLRVLPQGKSIVPGHVHDAGWLEAEESRLGQLIRPDGFPEDGIVILGAGWVQIRKGVDLFIECANKVLNSPIGHKCRFVWVGGNFDPEHDVQYSVYLQDQIHRSNIADRFSFISETEAIEHVYRLSDMMIISSRLDPLPNVAIDAMTQGLPVLCFDRTTGISDILKRNGLADLCVAPYLDTYVMSERIARLASSPELKEEVSKKIREIAANEFNMASYVDELVKLAETQSGDIRQEFTDVATIKQANVADLSFYNSSERSADTEDAAIRRYVRSWKIGIQRRKLFPGFEPEVYRELNREHVGIQDPLAHYIRAGKPSGSWLHETVSWCADLPADVFSGKTLAFVTVRTAKMAQLIVELFASRSASVDLVFITQSQSLGFELRERLGHDHFPLPSVINTQSGSLARLLAELEGFNYQDYSVVGHINVEPLVASVASQKMYEDYVIENMVGGIHRSLETSLHLLNSGASEDNYGLIFPEDPEVKHHGGDNLTELCQLLGMIPPKHEFDGYPARGCFWAHTSVIDTLLSRSHLWRPALSSLQLSAEAQEVTLARLITQACISTGKIVATTAVTGFTY</sequence>
<dbReference type="PANTHER" id="PTHR12526:SF629">
    <property type="entry name" value="TEICHURONIC ACID BIOSYNTHESIS GLYCOSYLTRANSFERASE TUAH-RELATED"/>
    <property type="match status" value="1"/>
</dbReference>
<comment type="caution">
    <text evidence="4">The sequence shown here is derived from an EMBL/GenBank/DDBJ whole genome shotgun (WGS) entry which is preliminary data.</text>
</comment>
<proteinExistence type="predicted"/>
<dbReference type="GO" id="GO:1901135">
    <property type="term" value="P:carbohydrate derivative metabolic process"/>
    <property type="evidence" value="ECO:0007669"/>
    <property type="project" value="UniProtKB-ARBA"/>
</dbReference>
<reference evidence="4" key="1">
    <citation type="journal article" date="2020" name="mSystems">
        <title>Genome- and Community-Level Interaction Insights into Carbon Utilization and Element Cycling Functions of Hydrothermarchaeota in Hydrothermal Sediment.</title>
        <authorList>
            <person name="Zhou Z."/>
            <person name="Liu Y."/>
            <person name="Xu W."/>
            <person name="Pan J."/>
            <person name="Luo Z.H."/>
            <person name="Li M."/>
        </authorList>
    </citation>
    <scope>NUCLEOTIDE SEQUENCE [LARGE SCALE GENOMIC DNA]</scope>
    <source>
        <strain evidence="4">SpSt-200</strain>
    </source>
</reference>
<accession>A0A7C1WVB6</accession>
<dbReference type="InterPro" id="IPR027417">
    <property type="entry name" value="P-loop_NTPase"/>
</dbReference>
<organism evidence="4">
    <name type="scientific">Pseudomonas graminis</name>
    <dbReference type="NCBI Taxonomy" id="158627"/>
    <lineage>
        <taxon>Bacteria</taxon>
        <taxon>Pseudomonadati</taxon>
        <taxon>Pseudomonadota</taxon>
        <taxon>Gammaproteobacteria</taxon>
        <taxon>Pseudomonadales</taxon>
        <taxon>Pseudomonadaceae</taxon>
        <taxon>Pseudomonas</taxon>
    </lineage>
</organism>
<dbReference type="EMBL" id="DSIN01000022">
    <property type="protein sequence ID" value="HEF26584.1"/>
    <property type="molecule type" value="Genomic_DNA"/>
</dbReference>
<name>A0A7C1WVB6_9PSED</name>
<dbReference type="Pfam" id="PF00534">
    <property type="entry name" value="Glycos_transf_1"/>
    <property type="match status" value="1"/>
</dbReference>
<dbReference type="SUPFAM" id="SSF52540">
    <property type="entry name" value="P-loop containing nucleoside triphosphate hydrolases"/>
    <property type="match status" value="1"/>
</dbReference>
<dbReference type="InterPro" id="IPR001296">
    <property type="entry name" value="Glyco_trans_1"/>
</dbReference>
<evidence type="ECO:0000259" key="3">
    <source>
        <dbReference type="Pfam" id="PF00534"/>
    </source>
</evidence>
<dbReference type="Gene3D" id="3.40.50.300">
    <property type="entry name" value="P-loop containing nucleotide triphosphate hydrolases"/>
    <property type="match status" value="1"/>
</dbReference>
<dbReference type="PANTHER" id="PTHR12526">
    <property type="entry name" value="GLYCOSYLTRANSFERASE"/>
    <property type="match status" value="1"/>
</dbReference>
<gene>
    <name evidence="4" type="ORF">ENP23_12490</name>
</gene>